<feature type="region of interest" description="Disordered" evidence="2">
    <location>
        <begin position="1"/>
        <end position="50"/>
    </location>
</feature>
<dbReference type="OrthoDB" id="689590at2759"/>
<reference evidence="4 5" key="1">
    <citation type="journal article" date="2013" name="Front. Plant Sci.">
        <title>The Reference Genome of the Halophytic Plant Eutrema salsugineum.</title>
        <authorList>
            <person name="Yang R."/>
            <person name="Jarvis D.E."/>
            <person name="Chen H."/>
            <person name="Beilstein M.A."/>
            <person name="Grimwood J."/>
            <person name="Jenkins J."/>
            <person name="Shu S."/>
            <person name="Prochnik S."/>
            <person name="Xin M."/>
            <person name="Ma C."/>
            <person name="Schmutz J."/>
            <person name="Wing R.A."/>
            <person name="Mitchell-Olds T."/>
            <person name="Schumaker K.S."/>
            <person name="Wang X."/>
        </authorList>
    </citation>
    <scope>NUCLEOTIDE SEQUENCE [LARGE SCALE GENOMIC DNA]</scope>
</reference>
<dbReference type="OMA" id="ISAMQCK"/>
<keyword evidence="1" id="KW-0175">Coiled coil</keyword>
<feature type="coiled-coil region" evidence="1">
    <location>
        <begin position="418"/>
        <end position="529"/>
    </location>
</feature>
<dbReference type="EMBL" id="KI517748">
    <property type="protein sequence ID" value="ESQ32264.1"/>
    <property type="molecule type" value="Genomic_DNA"/>
</dbReference>
<protein>
    <submittedName>
        <fullName evidence="4">Uncharacterized protein</fullName>
    </submittedName>
</protein>
<keyword evidence="3" id="KW-0472">Membrane</keyword>
<feature type="transmembrane region" description="Helical" evidence="3">
    <location>
        <begin position="601"/>
        <end position="622"/>
    </location>
</feature>
<feature type="coiled-coil region" evidence="1">
    <location>
        <begin position="64"/>
        <end position="98"/>
    </location>
</feature>
<dbReference type="KEGG" id="eus:EUTSA_v10003823mg"/>
<dbReference type="STRING" id="72664.V4KM01"/>
<evidence type="ECO:0000256" key="3">
    <source>
        <dbReference type="SAM" id="Phobius"/>
    </source>
</evidence>
<dbReference type="Proteomes" id="UP000030689">
    <property type="component" value="Unassembled WGS sequence"/>
</dbReference>
<dbReference type="Gramene" id="ESQ32264">
    <property type="protein sequence ID" value="ESQ32264"/>
    <property type="gene ID" value="EUTSA_v10003823mg"/>
</dbReference>
<evidence type="ECO:0000256" key="1">
    <source>
        <dbReference type="SAM" id="Coils"/>
    </source>
</evidence>
<keyword evidence="3" id="KW-0812">Transmembrane</keyword>
<proteinExistence type="predicted"/>
<evidence type="ECO:0000313" key="5">
    <source>
        <dbReference type="Proteomes" id="UP000030689"/>
    </source>
</evidence>
<gene>
    <name evidence="4" type="ORF">EUTSA_v10003823mg</name>
</gene>
<feature type="coiled-coil region" evidence="1">
    <location>
        <begin position="131"/>
        <end position="165"/>
    </location>
</feature>
<feature type="coiled-coil region" evidence="1">
    <location>
        <begin position="211"/>
        <end position="389"/>
    </location>
</feature>
<evidence type="ECO:0000256" key="2">
    <source>
        <dbReference type="SAM" id="MobiDB-lite"/>
    </source>
</evidence>
<name>V4KM01_EUTSA</name>
<keyword evidence="3" id="KW-1133">Transmembrane helix</keyword>
<feature type="compositionally biased region" description="Basic and acidic residues" evidence="2">
    <location>
        <begin position="39"/>
        <end position="50"/>
    </location>
</feature>
<evidence type="ECO:0000313" key="4">
    <source>
        <dbReference type="EMBL" id="ESQ32264.1"/>
    </source>
</evidence>
<dbReference type="eggNOG" id="ENOG502QRUN">
    <property type="taxonomic scope" value="Eukaryota"/>
</dbReference>
<sequence>MAKKKVSRNSNGASSEQQMQNQTAPVTYQKSAELSRQSSMEDHDSSEEKFHNLKSLNAILLKQTMEKRQQIESLFQAKDALEAELSRSGTEKTQLRDELRGSGDENFMLKLEMDLFMGIVESRVNEMGSGVDGLVKEKSDRECEIRDLKREAYDLMCKLETEREKLGRVCDERDSIKSGFDLQREESNRLKESVVRMEMKETSLREEVGKLNSENDRMVKEMRKREELIERINKERTSLETTLEEKIREKDELKREIKGLAKEKMELETLKRDQKGEIVKLEKKLENLSERVKRVTKEEKGLRDQVIGLEKNLDEVTEKAKARAEQINELVKEKSIKESELEGLLVENNSIKKQMEMALAQSSDKETLVDQLLREKNDLVERIFDQEAEFVEMSKLAEERKHVAKQFGKEFIDQTNTIEKLSCDVSQLKDALALVEAERDNARKALDEEKRNRVALEEKVRELEKMIETTGKELEKVKVERGRLIKEKKELENRSESLRKEKSILQKDIVELKRDMGVLKTELETKENRGLTMLKSVSSLVGGLENKKGEQKREKGMDSYSVELEAIKKAFKNKESMVEEMKKEVEKMKHSVEDAHKKKGFWTLVSSVTTLLAVASAAYAAAIK</sequence>
<dbReference type="AlphaFoldDB" id="V4KM01"/>
<keyword evidence="5" id="KW-1185">Reference proteome</keyword>
<feature type="compositionally biased region" description="Polar residues" evidence="2">
    <location>
        <begin position="8"/>
        <end position="38"/>
    </location>
</feature>
<organism evidence="4 5">
    <name type="scientific">Eutrema salsugineum</name>
    <name type="common">Saltwater cress</name>
    <name type="synonym">Sisymbrium salsugineum</name>
    <dbReference type="NCBI Taxonomy" id="72664"/>
    <lineage>
        <taxon>Eukaryota</taxon>
        <taxon>Viridiplantae</taxon>
        <taxon>Streptophyta</taxon>
        <taxon>Embryophyta</taxon>
        <taxon>Tracheophyta</taxon>
        <taxon>Spermatophyta</taxon>
        <taxon>Magnoliopsida</taxon>
        <taxon>eudicotyledons</taxon>
        <taxon>Gunneridae</taxon>
        <taxon>Pentapetalae</taxon>
        <taxon>rosids</taxon>
        <taxon>malvids</taxon>
        <taxon>Brassicales</taxon>
        <taxon>Brassicaceae</taxon>
        <taxon>Eutremeae</taxon>
        <taxon>Eutrema</taxon>
    </lineage>
</organism>
<accession>V4KM01</accession>
<feature type="coiled-coil region" evidence="1">
    <location>
        <begin position="564"/>
        <end position="598"/>
    </location>
</feature>